<dbReference type="Pfam" id="PF00672">
    <property type="entry name" value="HAMP"/>
    <property type="match status" value="1"/>
</dbReference>
<feature type="transmembrane region" description="Helical" evidence="5">
    <location>
        <begin position="12"/>
        <end position="30"/>
    </location>
</feature>
<dbReference type="InterPro" id="IPR004089">
    <property type="entry name" value="MCPsignal_dom"/>
</dbReference>
<dbReference type="HOGENOM" id="CLU_000445_107_20_9"/>
<keyword evidence="5" id="KW-0472">Membrane</keyword>
<accession>A0A0E3JZ62</accession>
<feature type="transmembrane region" description="Helical" evidence="5">
    <location>
        <begin position="50"/>
        <end position="68"/>
    </location>
</feature>
<evidence type="ECO:0000256" key="3">
    <source>
        <dbReference type="PROSITE-ProRule" id="PRU00284"/>
    </source>
</evidence>
<dbReference type="Gene3D" id="1.10.287.950">
    <property type="entry name" value="Methyl-accepting chemotaxis protein"/>
    <property type="match status" value="1"/>
</dbReference>
<dbReference type="InterPro" id="IPR051310">
    <property type="entry name" value="MCP_chemotaxis"/>
</dbReference>
<dbReference type="Pfam" id="PF13188">
    <property type="entry name" value="PAS_8"/>
    <property type="match status" value="1"/>
</dbReference>
<evidence type="ECO:0000256" key="5">
    <source>
        <dbReference type="SAM" id="Phobius"/>
    </source>
</evidence>
<feature type="domain" description="HAMP" evidence="7">
    <location>
        <begin position="736"/>
        <end position="788"/>
    </location>
</feature>
<dbReference type="InterPro" id="IPR000014">
    <property type="entry name" value="PAS"/>
</dbReference>
<evidence type="ECO:0000256" key="4">
    <source>
        <dbReference type="SAM" id="MobiDB-lite"/>
    </source>
</evidence>
<evidence type="ECO:0000259" key="7">
    <source>
        <dbReference type="PROSITE" id="PS50885"/>
    </source>
</evidence>
<dbReference type="CDD" id="cd11386">
    <property type="entry name" value="MCP_signal"/>
    <property type="match status" value="1"/>
</dbReference>
<sequence length="1133" mass="124687">MKWFSDLKISVKLMFGFIAVALMYVISGIYVINQLSLFSNNGTVDVNKSVITMIIFVIIISILIGFFISRSISIPLKKILYVIQEMDQGHLNERVKIDSNDEIGQISKAMDNFADELQTKVIGVMNSISQGDMNMDITEKNKKDEIAPALKKTVESIKSLVEDINMLSQASLEGKFEVRVNESKHQGEYKKVIEGVNGTLDTVVDKVVWYEAIIDAIPFPVHVTDNDMKWTYMNKAFEKLMIEQGVVRERKFGYGLACNHAGANICNTENCGIKQLLRGKSESFFDWCGMNNKQDTSYLKNKKGENVGYVEVVTDLTPIIRVSDYTRNEVKRLEENLKLLSKGNTKFDFNIKEADKYTVEVNKQFEGINNSLKDVKNAVDGLVCDASILSEAALQGKLNTRADAEKHHGDFKRIVEGVNATLDSVIGPLNVAATYVDRIGKGDIPSKITDDYSGDFNEIKNSLNNCIDNLTLLLKDVNMLSEEAVEGRFETRAEAVKHQGDFKKVIDGINGTLDTVVDKVVWYEAIIDAIPFPTHVTDNDMKWTYMNKAFENLMIEQGVVRDRESGYGLACSHAGANICNTEKCGIKQLLRGNSESFFDWCGMNNKQDTSYLKNKKGENVGFVEVVTDLTPIIRVSNYTKNEVNRLEGNLKLLSQGNTEFDLNIEEADKYTVEVNKQFEGINNSLKDVKSAVDELISDASMLSDAALEGKLNTRADAEKHGGDFKKIVEGINHLVEAVVKPIKEVTNVMSEISKGSLDVSVNGEYKGEFLVLAQSVNSTAGDLRHVIQEISGIIGEISDGNLAIEHVKEFKGDYISISNSLNRILDSLNDIIGEMNTAAEQVSTGSSQVSDGSQALSQGATEQASAIEELTSSITEIASQTKENAANANEANELSLKVKENAEQGNIEMAEMLKSMAEINESSANISKIIKVIDEIAFQTNILALNAAVEAARAGQHGKGFAVVAEEVRNLAARSANAAKETTALIEGSIDKAEKGTEIANDTAKALYEIVDGVSKVTTLIAEIAASSNEQDTGISQINLGLEQVSQVVQTNSATAEESAAASEELSSQSEILKDMVSKFKLRNVNMNLVKNEINSYKNRHMHNRQMNLSFKEAAIASNKPKIALSDKEFGKY</sequence>
<comment type="similarity">
    <text evidence="2">Belongs to the methyl-accepting chemotaxis (MCP) protein family.</text>
</comment>
<feature type="domain" description="HAMP" evidence="7">
    <location>
        <begin position="423"/>
        <end position="475"/>
    </location>
</feature>
<feature type="domain" description="Methyl-accepting transducer" evidence="6">
    <location>
        <begin position="838"/>
        <end position="1067"/>
    </location>
</feature>
<dbReference type="GO" id="GO:0007165">
    <property type="term" value="P:signal transduction"/>
    <property type="evidence" value="ECO:0007669"/>
    <property type="project" value="UniProtKB-KW"/>
</dbReference>
<dbReference type="SUPFAM" id="SSF58104">
    <property type="entry name" value="Methyl-accepting chemotaxis protein (MCP) signaling domain"/>
    <property type="match status" value="2"/>
</dbReference>
<dbReference type="Pfam" id="PF18947">
    <property type="entry name" value="HAMP_2"/>
    <property type="match status" value="2"/>
</dbReference>
<evidence type="ECO:0000313" key="9">
    <source>
        <dbReference type="Proteomes" id="UP000033115"/>
    </source>
</evidence>
<dbReference type="SMART" id="SM00283">
    <property type="entry name" value="MA"/>
    <property type="match status" value="1"/>
</dbReference>
<dbReference type="STRING" id="1548.CSCA_0877"/>
<dbReference type="CDD" id="cd06225">
    <property type="entry name" value="HAMP"/>
    <property type="match status" value="2"/>
</dbReference>
<dbReference type="Proteomes" id="UP000033115">
    <property type="component" value="Chromosome"/>
</dbReference>
<keyword evidence="1" id="KW-0145">Chemotaxis</keyword>
<dbReference type="PROSITE" id="PS50111">
    <property type="entry name" value="CHEMOTAXIS_TRANSDUC_2"/>
    <property type="match status" value="1"/>
</dbReference>
<dbReference type="PANTHER" id="PTHR43531">
    <property type="entry name" value="PROTEIN ICFG"/>
    <property type="match status" value="1"/>
</dbReference>
<dbReference type="AlphaFoldDB" id="A0A0E3JZ62"/>
<feature type="domain" description="HAMP" evidence="7">
    <location>
        <begin position="70"/>
        <end position="122"/>
    </location>
</feature>
<dbReference type="SMART" id="SM00304">
    <property type="entry name" value="HAMP"/>
    <property type="match status" value="4"/>
</dbReference>
<name>A0A0E3JZ62_CLOSL</name>
<dbReference type="Gene3D" id="3.30.450.20">
    <property type="entry name" value="PAS domain"/>
    <property type="match status" value="1"/>
</dbReference>
<dbReference type="PANTHER" id="PTHR43531:SF11">
    <property type="entry name" value="METHYL-ACCEPTING CHEMOTAXIS PROTEIN 3"/>
    <property type="match status" value="1"/>
</dbReference>
<protein>
    <submittedName>
        <fullName evidence="8">Methyl-accepting chemotaxis sensory transducer</fullName>
    </submittedName>
</protein>
<gene>
    <name evidence="8" type="ORF">CSCA_0877</name>
</gene>
<evidence type="ECO:0000256" key="1">
    <source>
        <dbReference type="ARBA" id="ARBA00022500"/>
    </source>
</evidence>
<reference evidence="8 9" key="1">
    <citation type="journal article" date="2015" name="J. Biotechnol.">
        <title>Complete genome sequence of a malodorant-producing acetogen, Clostridium scatologenes ATCC 25775(T).</title>
        <authorList>
            <person name="Zhu Z."/>
            <person name="Guo T."/>
            <person name="Zheng H."/>
            <person name="Song T."/>
            <person name="Ouyang P."/>
            <person name="Xie J."/>
        </authorList>
    </citation>
    <scope>NUCLEOTIDE SEQUENCE [LARGE SCALE GENOMIC DNA]</scope>
    <source>
        <strain evidence="8 9">ATCC 25775</strain>
    </source>
</reference>
<evidence type="ECO:0000259" key="6">
    <source>
        <dbReference type="PROSITE" id="PS50111"/>
    </source>
</evidence>
<dbReference type="FunFam" id="1.10.287.950:FF:000001">
    <property type="entry name" value="Methyl-accepting chemotaxis sensory transducer"/>
    <property type="match status" value="1"/>
</dbReference>
<keyword evidence="3" id="KW-0807">Transducer</keyword>
<organism evidence="8 9">
    <name type="scientific">Clostridium scatologenes</name>
    <dbReference type="NCBI Taxonomy" id="1548"/>
    <lineage>
        <taxon>Bacteria</taxon>
        <taxon>Bacillati</taxon>
        <taxon>Bacillota</taxon>
        <taxon>Clostridia</taxon>
        <taxon>Eubacteriales</taxon>
        <taxon>Clostridiaceae</taxon>
        <taxon>Clostridium</taxon>
    </lineage>
</organism>
<dbReference type="KEGG" id="csq:CSCA_0877"/>
<dbReference type="SUPFAM" id="SSF158472">
    <property type="entry name" value="HAMP domain-like"/>
    <property type="match status" value="1"/>
</dbReference>
<keyword evidence="5" id="KW-0812">Transmembrane</keyword>
<proteinExistence type="inferred from homology"/>
<keyword evidence="9" id="KW-1185">Reference proteome</keyword>
<dbReference type="PROSITE" id="PS50885">
    <property type="entry name" value="HAMP"/>
    <property type="match status" value="3"/>
</dbReference>
<dbReference type="GO" id="GO:0006935">
    <property type="term" value="P:chemotaxis"/>
    <property type="evidence" value="ECO:0007669"/>
    <property type="project" value="UniProtKB-KW"/>
</dbReference>
<evidence type="ECO:0000256" key="2">
    <source>
        <dbReference type="ARBA" id="ARBA00029447"/>
    </source>
</evidence>
<dbReference type="RefSeq" id="WP_029163562.1">
    <property type="nucleotide sequence ID" value="NZ_CP009933.1"/>
</dbReference>
<evidence type="ECO:0000313" key="8">
    <source>
        <dbReference type="EMBL" id="AKA68002.1"/>
    </source>
</evidence>
<dbReference type="EMBL" id="CP009933">
    <property type="protein sequence ID" value="AKA68002.1"/>
    <property type="molecule type" value="Genomic_DNA"/>
</dbReference>
<keyword evidence="5" id="KW-1133">Transmembrane helix</keyword>
<dbReference type="Pfam" id="PF00015">
    <property type="entry name" value="MCPsignal"/>
    <property type="match status" value="1"/>
</dbReference>
<feature type="region of interest" description="Disordered" evidence="4">
    <location>
        <begin position="842"/>
        <end position="862"/>
    </location>
</feature>
<dbReference type="GO" id="GO:0016020">
    <property type="term" value="C:membrane"/>
    <property type="evidence" value="ECO:0007669"/>
    <property type="project" value="InterPro"/>
</dbReference>
<dbReference type="Gene3D" id="1.20.120.1530">
    <property type="match status" value="3"/>
</dbReference>
<dbReference type="Gene3D" id="1.10.8.500">
    <property type="entry name" value="HAMP domain in histidine kinase"/>
    <property type="match status" value="1"/>
</dbReference>
<dbReference type="InterPro" id="IPR003660">
    <property type="entry name" value="HAMP_dom"/>
</dbReference>